<dbReference type="PANTHER" id="PTHR12433:SF11">
    <property type="entry name" value="MEDIATOR OF RNA POLYMERASE II TRANSCRIPTION SUBUNIT 25"/>
    <property type="match status" value="1"/>
</dbReference>
<feature type="domain" description="Mediator of RNA polymerase II transcription subunit 25 von Willebrand factor type A" evidence="12">
    <location>
        <begin position="10"/>
        <end position="211"/>
    </location>
</feature>
<organism evidence="13 14">
    <name type="scientific">Brenthis ino</name>
    <name type="common">lesser marbled fritillary</name>
    <dbReference type="NCBI Taxonomy" id="405034"/>
    <lineage>
        <taxon>Eukaryota</taxon>
        <taxon>Metazoa</taxon>
        <taxon>Ecdysozoa</taxon>
        <taxon>Arthropoda</taxon>
        <taxon>Hexapoda</taxon>
        <taxon>Insecta</taxon>
        <taxon>Pterygota</taxon>
        <taxon>Neoptera</taxon>
        <taxon>Endopterygota</taxon>
        <taxon>Lepidoptera</taxon>
        <taxon>Glossata</taxon>
        <taxon>Ditrysia</taxon>
        <taxon>Papilionoidea</taxon>
        <taxon>Nymphalidae</taxon>
        <taxon>Heliconiinae</taxon>
        <taxon>Argynnini</taxon>
        <taxon>Brenthis</taxon>
    </lineage>
</organism>
<evidence type="ECO:0000256" key="6">
    <source>
        <dbReference type="ARBA" id="ARBA00023163"/>
    </source>
</evidence>
<feature type="region of interest" description="Disordered" evidence="10">
    <location>
        <begin position="213"/>
        <end position="249"/>
    </location>
</feature>
<evidence type="ECO:0000259" key="11">
    <source>
        <dbReference type="Pfam" id="PF11232"/>
    </source>
</evidence>
<evidence type="ECO:0000256" key="2">
    <source>
        <dbReference type="ARBA" id="ARBA00009102"/>
    </source>
</evidence>
<dbReference type="InterPro" id="IPR021394">
    <property type="entry name" value="Med25_PTOV"/>
</dbReference>
<comment type="similarity">
    <text evidence="2">Belongs to the Mediator complex subunit 25 family.</text>
</comment>
<evidence type="ECO:0000256" key="4">
    <source>
        <dbReference type="ARBA" id="ARBA00023015"/>
    </source>
</evidence>
<keyword evidence="4" id="KW-0805">Transcription regulation</keyword>
<keyword evidence="14" id="KW-1185">Reference proteome</keyword>
<comment type="subcellular location">
    <subcellularLocation>
        <location evidence="1">Nucleus</location>
    </subcellularLocation>
</comment>
<feature type="domain" description="Mediator complex subunit Med25 PTOV" evidence="11">
    <location>
        <begin position="337"/>
        <end position="488"/>
    </location>
</feature>
<feature type="compositionally biased region" description="Low complexity" evidence="10">
    <location>
        <begin position="512"/>
        <end position="530"/>
    </location>
</feature>
<dbReference type="EMBL" id="OV170232">
    <property type="protein sequence ID" value="CAH0717742.1"/>
    <property type="molecule type" value="Genomic_DNA"/>
</dbReference>
<feature type="coiled-coil region" evidence="9">
    <location>
        <begin position="556"/>
        <end position="630"/>
    </location>
</feature>
<gene>
    <name evidence="13" type="ORF">BINO364_LOCUS4317</name>
</gene>
<evidence type="ECO:0000313" key="14">
    <source>
        <dbReference type="Proteomes" id="UP000838878"/>
    </source>
</evidence>
<dbReference type="InterPro" id="IPR021419">
    <property type="entry name" value="Mediator_Med25_VWA"/>
</dbReference>
<reference evidence="13" key="1">
    <citation type="submission" date="2021-12" db="EMBL/GenBank/DDBJ databases">
        <authorList>
            <person name="Martin H S."/>
        </authorList>
    </citation>
    <scope>NUCLEOTIDE SEQUENCE</scope>
</reference>
<keyword evidence="9" id="KW-0175">Coiled coil</keyword>
<keyword evidence="6" id="KW-0804">Transcription</keyword>
<dbReference type="GO" id="GO:0005667">
    <property type="term" value="C:transcription regulator complex"/>
    <property type="evidence" value="ECO:0007669"/>
    <property type="project" value="TreeGrafter"/>
</dbReference>
<dbReference type="PANTHER" id="PTHR12433">
    <property type="entry name" value="MEDIATOR OF RNA POLYMERASE II TRANSCRIPTION SUBUNIT 25"/>
    <property type="match status" value="1"/>
</dbReference>
<accession>A0A8J9UCP5</accession>
<dbReference type="OrthoDB" id="7690434at2759"/>
<proteinExistence type="inferred from homology"/>
<keyword evidence="5" id="KW-0010">Activator</keyword>
<dbReference type="AlphaFoldDB" id="A0A8J9UCP5"/>
<dbReference type="Pfam" id="PF11265">
    <property type="entry name" value="Med25_VWA"/>
    <property type="match status" value="1"/>
</dbReference>
<evidence type="ECO:0000259" key="12">
    <source>
        <dbReference type="Pfam" id="PF11265"/>
    </source>
</evidence>
<dbReference type="Gene3D" id="2.40.290.30">
    <property type="entry name" value="Mediator complex subunit 25, ACID domain"/>
    <property type="match status" value="1"/>
</dbReference>
<name>A0A8J9UCP5_9NEOP</name>
<dbReference type="Pfam" id="PF11232">
    <property type="entry name" value="Med25"/>
    <property type="match status" value="1"/>
</dbReference>
<dbReference type="GO" id="GO:0045944">
    <property type="term" value="P:positive regulation of transcription by RNA polymerase II"/>
    <property type="evidence" value="ECO:0007669"/>
    <property type="project" value="TreeGrafter"/>
</dbReference>
<dbReference type="InterPro" id="IPR038196">
    <property type="entry name" value="Med25_PTOV_sf"/>
</dbReference>
<evidence type="ECO:0000256" key="3">
    <source>
        <dbReference type="ARBA" id="ARBA00019694"/>
    </source>
</evidence>
<sequence>MAVNAPETPIQAEVIFVIEATSANSAYINELKANYIVPTLEYFHGGALEEGAGSGSVYGIVAYQAADCHPGLPVSTYGPFTCPQNVVETVDKLQFIGGHAESRACVTEALMAALACLEELGRTDIPLHVILLCCSPPYSANAGGVVPPGAPGCVEQAARMVGERGAQLSVAAARRVPALLALYEHAGGELHAAQLRNYAKDPRHLVLLRGYSLKERPPSPAPPPAPDAQPDAYGQNRAAVSQQRAPPAQFPRATVGAVRNNWLAPPRQPTYANSALLTQLAQPSYPPPPTQSSMQRMQMIQPGPSNAGVNVAPPQGVQGVQGVGNVGGVGSVSAPLQRTYIWSGALEWMEKGKAPGDQQKVIKHLPCQVSANSKDIEPELKVDTWPSKLLMQLMPKQLISNIGGQYLKDSKSVLFHLQQNEALDALTKVMVGGFAGCVHFSPMPSPPQCDIKVLILLYTPDKKAYLGFIPNNQATFVDRLRKVIQQQKMSKQLPAPGGGAPPSSLAGGGMQPGMAMGAPSMSGQQPQQHAQGMMMGGGMGGQVGQVQGGKARGVPLDGLEAARQQNLEKIQHLQQTLEAAHQQEAQFKSQMDIMSHLHAAQQQEQHYKQLEEQRKHQLQMQQQQQQLQQQLRGAAPRLLRPHLPANPGLRHLLQQQPQYRAGATRAGAQTQQFEDVSNYDFL</sequence>
<feature type="compositionally biased region" description="Pro residues" evidence="10">
    <location>
        <begin position="218"/>
        <end position="227"/>
    </location>
</feature>
<feature type="non-terminal residue" evidence="13">
    <location>
        <position position="682"/>
    </location>
</feature>
<evidence type="ECO:0000256" key="9">
    <source>
        <dbReference type="SAM" id="Coils"/>
    </source>
</evidence>
<feature type="region of interest" description="Disordered" evidence="10">
    <location>
        <begin position="489"/>
        <end position="530"/>
    </location>
</feature>
<feature type="compositionally biased region" description="Gly residues" evidence="10">
    <location>
        <begin position="496"/>
        <end position="511"/>
    </location>
</feature>
<evidence type="ECO:0000256" key="5">
    <source>
        <dbReference type="ARBA" id="ARBA00023159"/>
    </source>
</evidence>
<evidence type="ECO:0000256" key="7">
    <source>
        <dbReference type="ARBA" id="ARBA00023242"/>
    </source>
</evidence>
<dbReference type="Proteomes" id="UP000838878">
    <property type="component" value="Chromosome 12"/>
</dbReference>
<evidence type="ECO:0000256" key="10">
    <source>
        <dbReference type="SAM" id="MobiDB-lite"/>
    </source>
</evidence>
<evidence type="ECO:0000313" key="13">
    <source>
        <dbReference type="EMBL" id="CAH0717742.1"/>
    </source>
</evidence>
<evidence type="ECO:0000256" key="1">
    <source>
        <dbReference type="ARBA" id="ARBA00004123"/>
    </source>
</evidence>
<protein>
    <recommendedName>
        <fullName evidence="3">Mediator of RNA polymerase II transcription subunit 25</fullName>
    </recommendedName>
    <alternativeName>
        <fullName evidence="8">Mediator complex subunit 25</fullName>
    </alternativeName>
</protein>
<keyword evidence="7" id="KW-0539">Nucleus</keyword>
<evidence type="ECO:0000256" key="8">
    <source>
        <dbReference type="ARBA" id="ARBA00031958"/>
    </source>
</evidence>
<dbReference type="GO" id="GO:0016592">
    <property type="term" value="C:mediator complex"/>
    <property type="evidence" value="ECO:0007669"/>
    <property type="project" value="TreeGrafter"/>
</dbReference>